<gene>
    <name evidence="1" type="ORF">BsIDN1_63180</name>
</gene>
<proteinExistence type="predicted"/>
<dbReference type="EMBL" id="AP021906">
    <property type="protein sequence ID" value="BBP92700.1"/>
    <property type="molecule type" value="Genomic_DNA"/>
</dbReference>
<name>A0A5S9MGS9_BACIA</name>
<evidence type="ECO:0000313" key="1">
    <source>
        <dbReference type="EMBL" id="BBP92700.1"/>
    </source>
</evidence>
<dbReference type="Proteomes" id="UP000464658">
    <property type="component" value="Chromosome"/>
</dbReference>
<sequence>MKNIQTELQKQAGVTSTYQTETKAGTVYQLISSGIVGQSKANTILQGFQKASGLTAVLQTVTAGKPYYIVTSAAQSEPVESTDAPYPVAKGSKDQREDSKDRCFKKCLQLGIRLF</sequence>
<protein>
    <submittedName>
        <fullName evidence="1">Uncharacterized protein</fullName>
    </submittedName>
</protein>
<organism evidence="1 2">
    <name type="scientific">Bacillus safensis</name>
    <dbReference type="NCBI Taxonomy" id="561879"/>
    <lineage>
        <taxon>Bacteria</taxon>
        <taxon>Bacillati</taxon>
        <taxon>Bacillota</taxon>
        <taxon>Bacilli</taxon>
        <taxon>Bacillales</taxon>
        <taxon>Bacillaceae</taxon>
        <taxon>Bacillus</taxon>
    </lineage>
</organism>
<evidence type="ECO:0000313" key="2">
    <source>
        <dbReference type="Proteomes" id="UP000464658"/>
    </source>
</evidence>
<reference evidence="1 2" key="1">
    <citation type="submission" date="2019-12" db="EMBL/GenBank/DDBJ databases">
        <title>Full genome sequence of a Bacillus safensis strain isolated from commercially available natto in Indonesia.</title>
        <authorList>
            <person name="Yoshida M."/>
            <person name="Uomi M."/>
            <person name="Waturangi D."/>
            <person name="Ekaputri J.J."/>
            <person name="Setiamarga D.H.E."/>
        </authorList>
    </citation>
    <scope>NUCLEOTIDE SEQUENCE [LARGE SCALE GENOMIC DNA]</scope>
    <source>
        <strain evidence="1 2">IDN1</strain>
    </source>
</reference>
<accession>A0A5S9MGS9</accession>
<dbReference type="AlphaFoldDB" id="A0A5S9MGS9"/>